<dbReference type="Proteomes" id="UP000235914">
    <property type="component" value="Unassembled WGS sequence"/>
</dbReference>
<dbReference type="PANTHER" id="PTHR32385">
    <property type="entry name" value="MANNOSYL PHOSPHORYLINOSITOL CERAMIDE SYNTHASE"/>
    <property type="match status" value="1"/>
</dbReference>
<protein>
    <recommendedName>
        <fullName evidence="4">Glycosyl transferase</fullName>
    </recommendedName>
</protein>
<dbReference type="InterPro" id="IPR007577">
    <property type="entry name" value="GlycoTrfase_DXD_sugar-bd_CS"/>
</dbReference>
<proteinExistence type="predicted"/>
<dbReference type="EMBL" id="PJKN01000002">
    <property type="protein sequence ID" value="PNC57069.1"/>
    <property type="molecule type" value="Genomic_DNA"/>
</dbReference>
<comment type="caution">
    <text evidence="2">The sequence shown here is derived from an EMBL/GenBank/DDBJ whole genome shotgun (WGS) entry which is preliminary data.</text>
</comment>
<accession>A0AAP8NNN9</accession>
<evidence type="ECO:0008006" key="4">
    <source>
        <dbReference type="Google" id="ProtNLM"/>
    </source>
</evidence>
<sequence length="261" mass="30363">MIRKLHYCWFGGPVPNAVLDNVQRWKDLNPEFELIEWNENNIDVSAFEFGRRCLEQKKWGFLGDVVRLQALTEHGGFYLDCDIELVKPLSLLPVNHRFSLGYIYNCALGTAFLYAPPHHPVCMNLLDLYDQIKPDCWPVSNTVYTDYFINEIPGFLLNGKTWSNDLVAIYPKEFFEQPALIRSRGFSIHHCCGSWKPDNGSYFALNMRSSHQIKWLKRKINTAIALRKNEFYACYQASLKGISLKKEYEWRREKAPSPLSA</sequence>
<dbReference type="RefSeq" id="WP_102735528.1">
    <property type="nucleotide sequence ID" value="NZ_PJKP01000001.1"/>
</dbReference>
<dbReference type="GO" id="GO:0051999">
    <property type="term" value="P:mannosyl-inositol phosphorylceramide biosynthetic process"/>
    <property type="evidence" value="ECO:0007669"/>
    <property type="project" value="TreeGrafter"/>
</dbReference>
<dbReference type="GO" id="GO:0000030">
    <property type="term" value="F:mannosyltransferase activity"/>
    <property type="evidence" value="ECO:0007669"/>
    <property type="project" value="TreeGrafter"/>
</dbReference>
<evidence type="ECO:0000313" key="3">
    <source>
        <dbReference type="Proteomes" id="UP000235914"/>
    </source>
</evidence>
<gene>
    <name evidence="2" type="ORF">CXU09_05755</name>
</gene>
<dbReference type="InterPro" id="IPR029044">
    <property type="entry name" value="Nucleotide-diphossugar_trans"/>
</dbReference>
<organism evidence="2 3">
    <name type="scientific">Akkermansia muciniphila</name>
    <dbReference type="NCBI Taxonomy" id="239935"/>
    <lineage>
        <taxon>Bacteria</taxon>
        <taxon>Pseudomonadati</taxon>
        <taxon>Verrucomicrobiota</taxon>
        <taxon>Verrucomicrobiia</taxon>
        <taxon>Verrucomicrobiales</taxon>
        <taxon>Akkermansiaceae</taxon>
        <taxon>Akkermansia</taxon>
    </lineage>
</organism>
<dbReference type="Pfam" id="PF04488">
    <property type="entry name" value="Gly_transf_sug"/>
    <property type="match status" value="1"/>
</dbReference>
<dbReference type="GO" id="GO:0016020">
    <property type="term" value="C:membrane"/>
    <property type="evidence" value="ECO:0007669"/>
    <property type="project" value="GOC"/>
</dbReference>
<dbReference type="PANTHER" id="PTHR32385:SF15">
    <property type="entry name" value="INOSITOL PHOSPHOCERAMIDE MANNOSYLTRANSFERASE 1"/>
    <property type="match status" value="1"/>
</dbReference>
<evidence type="ECO:0000256" key="1">
    <source>
        <dbReference type="ARBA" id="ARBA00022679"/>
    </source>
</evidence>
<dbReference type="Gene3D" id="3.90.550.20">
    <property type="match status" value="1"/>
</dbReference>
<keyword evidence="1" id="KW-0808">Transferase</keyword>
<dbReference type="AlphaFoldDB" id="A0AAP8NNN9"/>
<dbReference type="InterPro" id="IPR051706">
    <property type="entry name" value="Glycosyltransferase_domain"/>
</dbReference>
<name>A0AAP8NNN9_9BACT</name>
<reference evidence="2 3" key="1">
    <citation type="journal article" date="2017" name="BMC Genomics">
        <title>Genome sequencing of 39 Akkermansia muciniphila isolates reveals its population structure, genomic and functional diverisity, and global distribution in mammalian gut microbiotas.</title>
        <authorList>
            <person name="Guo X."/>
            <person name="Li S."/>
            <person name="Zhang J."/>
            <person name="Wu F."/>
            <person name="Li X."/>
            <person name="Wu D."/>
            <person name="Zhang M."/>
            <person name="Ou Z."/>
            <person name="Jie Z."/>
            <person name="Yan Q."/>
            <person name="Li P."/>
            <person name="Yi J."/>
            <person name="Peng Y."/>
        </authorList>
    </citation>
    <scope>NUCLEOTIDE SEQUENCE [LARGE SCALE GENOMIC DNA]</scope>
    <source>
        <strain evidence="2 3">GP43</strain>
    </source>
</reference>
<evidence type="ECO:0000313" key="2">
    <source>
        <dbReference type="EMBL" id="PNC57069.1"/>
    </source>
</evidence>
<dbReference type="SUPFAM" id="SSF53448">
    <property type="entry name" value="Nucleotide-diphospho-sugar transferases"/>
    <property type="match status" value="1"/>
</dbReference>